<keyword evidence="6 7" id="KW-0472">Membrane</keyword>
<gene>
    <name evidence="8" type="ORF">BKA08_000106</name>
</gene>
<feature type="transmembrane region" description="Helical" evidence="7">
    <location>
        <begin position="57"/>
        <end position="78"/>
    </location>
</feature>
<dbReference type="AlphaFoldDB" id="A0A7Y9JPR5"/>
<keyword evidence="9" id="KW-1185">Reference proteome</keyword>
<dbReference type="GO" id="GO:0005886">
    <property type="term" value="C:plasma membrane"/>
    <property type="evidence" value="ECO:0007669"/>
    <property type="project" value="UniProtKB-SubCell"/>
</dbReference>
<protein>
    <submittedName>
        <fullName evidence="8">Putative oxidoreductase</fullName>
    </submittedName>
</protein>
<evidence type="ECO:0000256" key="5">
    <source>
        <dbReference type="ARBA" id="ARBA00022989"/>
    </source>
</evidence>
<accession>A0A7Y9JPR5</accession>
<evidence type="ECO:0000256" key="1">
    <source>
        <dbReference type="ARBA" id="ARBA00004651"/>
    </source>
</evidence>
<evidence type="ECO:0000313" key="8">
    <source>
        <dbReference type="EMBL" id="NYD55868.1"/>
    </source>
</evidence>
<dbReference type="PANTHER" id="PTHR33452">
    <property type="entry name" value="OXIDOREDUCTASE CATD-RELATED"/>
    <property type="match status" value="1"/>
</dbReference>
<comment type="caution">
    <text evidence="8">The sequence shown here is derived from an EMBL/GenBank/DDBJ whole genome shotgun (WGS) entry which is preliminary data.</text>
</comment>
<dbReference type="Proteomes" id="UP000516957">
    <property type="component" value="Unassembled WGS sequence"/>
</dbReference>
<evidence type="ECO:0000256" key="4">
    <source>
        <dbReference type="ARBA" id="ARBA00022692"/>
    </source>
</evidence>
<dbReference type="RefSeq" id="WP_179613835.1">
    <property type="nucleotide sequence ID" value="NZ_CP059163.1"/>
</dbReference>
<dbReference type="Pfam" id="PF07681">
    <property type="entry name" value="DoxX"/>
    <property type="match status" value="1"/>
</dbReference>
<dbReference type="InterPro" id="IPR032808">
    <property type="entry name" value="DoxX"/>
</dbReference>
<evidence type="ECO:0000256" key="2">
    <source>
        <dbReference type="ARBA" id="ARBA00006679"/>
    </source>
</evidence>
<proteinExistence type="inferred from homology"/>
<keyword evidence="5 7" id="KW-1133">Transmembrane helix</keyword>
<keyword evidence="4 7" id="KW-0812">Transmembrane</keyword>
<reference evidence="8 9" key="1">
    <citation type="submission" date="2020-07" db="EMBL/GenBank/DDBJ databases">
        <title>Sequencing the genomes of 1000 actinobacteria strains.</title>
        <authorList>
            <person name="Klenk H.-P."/>
        </authorList>
    </citation>
    <scope>NUCLEOTIDE SEQUENCE [LARGE SCALE GENOMIC DNA]</scope>
    <source>
        <strain evidence="8 9">DSM 18965</strain>
    </source>
</reference>
<evidence type="ECO:0000256" key="3">
    <source>
        <dbReference type="ARBA" id="ARBA00022475"/>
    </source>
</evidence>
<dbReference type="InterPro" id="IPR051907">
    <property type="entry name" value="DoxX-like_oxidoreductase"/>
</dbReference>
<organism evidence="8 9">
    <name type="scientific">Nocardioides marinisabuli</name>
    <dbReference type="NCBI Taxonomy" id="419476"/>
    <lineage>
        <taxon>Bacteria</taxon>
        <taxon>Bacillati</taxon>
        <taxon>Actinomycetota</taxon>
        <taxon>Actinomycetes</taxon>
        <taxon>Propionibacteriales</taxon>
        <taxon>Nocardioidaceae</taxon>
        <taxon>Nocardioides</taxon>
    </lineage>
</organism>
<comment type="subcellular location">
    <subcellularLocation>
        <location evidence="1">Cell membrane</location>
        <topology evidence="1">Multi-pass membrane protein</topology>
    </subcellularLocation>
</comment>
<sequence length="158" mass="16047">MKALGTSFLGRGSDLGPLLLRLGVGFVFAVHGWRKIDGGVSNFAPVLEAQSVPAPEVVAWLMTIAEGLGGLALIVGVFTRLVTLPLIAIMVGALVLVKSEIGFIVADAPGGELDTALLAGLLCLLFIGPGRLSVDGLLGMETATAPVSGRARATSEAA</sequence>
<evidence type="ECO:0000256" key="6">
    <source>
        <dbReference type="ARBA" id="ARBA00023136"/>
    </source>
</evidence>
<dbReference type="PANTHER" id="PTHR33452:SF1">
    <property type="entry name" value="INNER MEMBRANE PROTEIN YPHA-RELATED"/>
    <property type="match status" value="1"/>
</dbReference>
<feature type="transmembrane region" description="Helical" evidence="7">
    <location>
        <begin position="113"/>
        <end position="132"/>
    </location>
</feature>
<name>A0A7Y9JPR5_9ACTN</name>
<evidence type="ECO:0000313" key="9">
    <source>
        <dbReference type="Proteomes" id="UP000516957"/>
    </source>
</evidence>
<comment type="similarity">
    <text evidence="2">Belongs to the DoxX family.</text>
</comment>
<keyword evidence="3" id="KW-1003">Cell membrane</keyword>
<evidence type="ECO:0000256" key="7">
    <source>
        <dbReference type="SAM" id="Phobius"/>
    </source>
</evidence>
<dbReference type="EMBL" id="JACCBE010000001">
    <property type="protein sequence ID" value="NYD55868.1"/>
    <property type="molecule type" value="Genomic_DNA"/>
</dbReference>
<feature type="transmembrane region" description="Helical" evidence="7">
    <location>
        <begin position="84"/>
        <end position="106"/>
    </location>
</feature>